<protein>
    <submittedName>
        <fullName evidence="2">Beta-lactamase family protein</fullName>
    </submittedName>
</protein>
<dbReference type="Pfam" id="PF00144">
    <property type="entry name" value="Beta-lactamase"/>
    <property type="match status" value="1"/>
</dbReference>
<dbReference type="PANTHER" id="PTHR46825">
    <property type="entry name" value="D-ALANYL-D-ALANINE-CARBOXYPEPTIDASE/ENDOPEPTIDASE AMPH"/>
    <property type="match status" value="1"/>
</dbReference>
<evidence type="ECO:0000313" key="2">
    <source>
        <dbReference type="EMBL" id="MBV7267163.1"/>
    </source>
</evidence>
<accession>A0ABS6SQ44</accession>
<feature type="domain" description="Beta-lactamase-related" evidence="1">
    <location>
        <begin position="24"/>
        <end position="127"/>
    </location>
</feature>
<evidence type="ECO:0000313" key="3">
    <source>
        <dbReference type="Proteomes" id="UP000699975"/>
    </source>
</evidence>
<sequence>MGEPPLAPYLVIEGRTAAPQSLNAAMESTGVQAISYATIENGELATVRTVAADERFSDAPLRFQAASISKPVSALGILRFVEQRGLDLDADINEYLTSWKVDYTGFEDAPRVTIRRLLSHRAGLNVHGFPGYEPSPQIPSTLDVLEGRGNTEAIALFQAPGHQLFLFGRGIHRFAVDG</sequence>
<keyword evidence="3" id="KW-1185">Reference proteome</keyword>
<dbReference type="RefSeq" id="WP_218317796.1">
    <property type="nucleotide sequence ID" value="NZ_JAGSPB010000003.1"/>
</dbReference>
<comment type="caution">
    <text evidence="2">The sequence shown here is derived from an EMBL/GenBank/DDBJ whole genome shotgun (WGS) entry which is preliminary data.</text>
</comment>
<dbReference type="Proteomes" id="UP000699975">
    <property type="component" value="Unassembled WGS sequence"/>
</dbReference>
<organism evidence="2 3">
    <name type="scientific">Erythrobacter ani</name>
    <dbReference type="NCBI Taxonomy" id="2827235"/>
    <lineage>
        <taxon>Bacteria</taxon>
        <taxon>Pseudomonadati</taxon>
        <taxon>Pseudomonadota</taxon>
        <taxon>Alphaproteobacteria</taxon>
        <taxon>Sphingomonadales</taxon>
        <taxon>Erythrobacteraceae</taxon>
        <taxon>Erythrobacter/Porphyrobacter group</taxon>
        <taxon>Erythrobacter</taxon>
    </lineage>
</organism>
<dbReference type="InterPro" id="IPR001466">
    <property type="entry name" value="Beta-lactam-related"/>
</dbReference>
<reference evidence="2 3" key="1">
    <citation type="submission" date="2021-04" db="EMBL/GenBank/DDBJ databases">
        <authorList>
            <person name="Pira H."/>
            <person name="Risdian C."/>
            <person name="Wink J."/>
        </authorList>
    </citation>
    <scope>NUCLEOTIDE SEQUENCE [LARGE SCALE GENOMIC DNA]</scope>
    <source>
        <strain evidence="2 3">WH131</strain>
    </source>
</reference>
<dbReference type="PANTHER" id="PTHR46825:SF12">
    <property type="entry name" value="PENICILLIN-BINDING PROTEIN 4"/>
    <property type="match status" value="1"/>
</dbReference>
<evidence type="ECO:0000259" key="1">
    <source>
        <dbReference type="Pfam" id="PF00144"/>
    </source>
</evidence>
<proteinExistence type="predicted"/>
<name>A0ABS6SQ44_9SPHN</name>
<dbReference type="EMBL" id="JAGSPB010000003">
    <property type="protein sequence ID" value="MBV7267163.1"/>
    <property type="molecule type" value="Genomic_DNA"/>
</dbReference>
<gene>
    <name evidence="2" type="ORF">KCG45_13305</name>
</gene>
<dbReference type="InterPro" id="IPR050491">
    <property type="entry name" value="AmpC-like"/>
</dbReference>